<dbReference type="PANTHER" id="PTHR39342:SF1">
    <property type="entry name" value="UPF0283 MEMBRANE PROTEIN YCJF"/>
    <property type="match status" value="1"/>
</dbReference>
<keyword evidence="10" id="KW-1185">Reference proteome</keyword>
<evidence type="ECO:0000256" key="3">
    <source>
        <dbReference type="ARBA" id="ARBA00022475"/>
    </source>
</evidence>
<dbReference type="PANTHER" id="PTHR39342">
    <property type="entry name" value="UPF0283 MEMBRANE PROTEIN YCJF"/>
    <property type="match status" value="1"/>
</dbReference>
<evidence type="ECO:0000256" key="8">
    <source>
        <dbReference type="HAMAP-Rule" id="MF_01085"/>
    </source>
</evidence>
<keyword evidence="4" id="KW-0997">Cell inner membrane</keyword>
<reference evidence="9 10" key="1">
    <citation type="submission" date="2024-02" db="EMBL/GenBank/DDBJ databases">
        <title>Whole genome of MDR Enterobacteriaceae from southern Thailand.</title>
        <authorList>
            <person name="Surachat K."/>
        </authorList>
    </citation>
    <scope>NUCLEOTIDE SEQUENCE [LARGE SCALE GENOMIC DNA]</scope>
    <source>
        <strain evidence="9 10">PSU_29</strain>
    </source>
</reference>
<evidence type="ECO:0000313" key="9">
    <source>
        <dbReference type="EMBL" id="MEN0578819.1"/>
    </source>
</evidence>
<accession>A0ABU9V2I1</accession>
<gene>
    <name evidence="9" type="ORF">AAIG39_07315</name>
</gene>
<keyword evidence="3 8" id="KW-1003">Cell membrane</keyword>
<dbReference type="NCBIfam" id="TIGR01620">
    <property type="entry name" value="hyp_HI0043"/>
    <property type="match status" value="1"/>
</dbReference>
<keyword evidence="5 8" id="KW-0812">Transmembrane</keyword>
<protein>
    <recommendedName>
        <fullName evidence="8">UPF0283 membrane protein AAIG39_07315</fullName>
    </recommendedName>
</protein>
<proteinExistence type="inferred from homology"/>
<dbReference type="InterPro" id="IPR021147">
    <property type="entry name" value="DUF697"/>
</dbReference>
<evidence type="ECO:0000313" key="10">
    <source>
        <dbReference type="Proteomes" id="UP001411173"/>
    </source>
</evidence>
<dbReference type="HAMAP" id="MF_01085">
    <property type="entry name" value="UPF0283"/>
    <property type="match status" value="1"/>
</dbReference>
<feature type="transmembrane region" description="Helical" evidence="8">
    <location>
        <begin position="69"/>
        <end position="86"/>
    </location>
</feature>
<dbReference type="RefSeq" id="WP_343193533.1">
    <property type="nucleotide sequence ID" value="NZ_JBCIVJ010000004.1"/>
</dbReference>
<organism evidence="9 10">
    <name type="scientific">Phytobacter palmae</name>
    <dbReference type="NCBI Taxonomy" id="1855371"/>
    <lineage>
        <taxon>Bacteria</taxon>
        <taxon>Pseudomonadati</taxon>
        <taxon>Pseudomonadota</taxon>
        <taxon>Gammaproteobacteria</taxon>
        <taxon>Enterobacterales</taxon>
        <taxon>Enterobacteriaceae</taxon>
        <taxon>Phytobacter</taxon>
    </lineage>
</organism>
<dbReference type="InterPro" id="IPR006507">
    <property type="entry name" value="UPF0283"/>
</dbReference>
<evidence type="ECO:0000256" key="2">
    <source>
        <dbReference type="ARBA" id="ARBA00008255"/>
    </source>
</evidence>
<feature type="transmembrane region" description="Helical" evidence="8">
    <location>
        <begin position="213"/>
        <end position="235"/>
    </location>
</feature>
<comment type="similarity">
    <text evidence="2 8">Belongs to the UPF0283 family.</text>
</comment>
<name>A0ABU9V2I1_9ENTR</name>
<feature type="transmembrane region" description="Helical" evidence="8">
    <location>
        <begin position="98"/>
        <end position="119"/>
    </location>
</feature>
<evidence type="ECO:0000256" key="4">
    <source>
        <dbReference type="ARBA" id="ARBA00022519"/>
    </source>
</evidence>
<evidence type="ECO:0000256" key="6">
    <source>
        <dbReference type="ARBA" id="ARBA00022989"/>
    </source>
</evidence>
<evidence type="ECO:0000256" key="5">
    <source>
        <dbReference type="ARBA" id="ARBA00022692"/>
    </source>
</evidence>
<sequence length="354" mass="39072">MSEPLKPRIDFTGPLEAETVMQVKAAQTFGDELAENFAPVNPDEMREESPAEAAVEAALHPKRSLWRKMVLTGMGLFGASVVGQGVQWAMNAWQTQDWVAMGGCAAGALIVGAGVGSVATEWRRLWRLRQRAQARDEASELLHSHGTGKGRAFCESLARQAGLDHAHPALQRWYAAIHETQNDREVVSLYAHIVQPVLDNQARREISRSAAESTLMIAVSPLAVVDMAFIAWRNLRLINRIATLYGIELGYYSRLRLFRLVLLNIAFAGASEMVREVGMDWMSQDLAARLSARAAQGIGAGLLTARLGIKAMELCRPLPWIGDDKPRLGDFRRQLVVQLKETVQKGKSPKRDGL</sequence>
<evidence type="ECO:0000256" key="1">
    <source>
        <dbReference type="ARBA" id="ARBA00004429"/>
    </source>
</evidence>
<dbReference type="Proteomes" id="UP001411173">
    <property type="component" value="Unassembled WGS sequence"/>
</dbReference>
<evidence type="ECO:0000256" key="7">
    <source>
        <dbReference type="ARBA" id="ARBA00023136"/>
    </source>
</evidence>
<comment type="subcellular location">
    <subcellularLocation>
        <location evidence="1">Cell inner membrane</location>
        <topology evidence="1">Multi-pass membrane protein</topology>
    </subcellularLocation>
    <subcellularLocation>
        <location evidence="8">Cell membrane</location>
        <topology evidence="8">Multi-pass membrane protein</topology>
    </subcellularLocation>
</comment>
<dbReference type="EMBL" id="JBCIVJ010000004">
    <property type="protein sequence ID" value="MEN0578819.1"/>
    <property type="molecule type" value="Genomic_DNA"/>
</dbReference>
<dbReference type="Pfam" id="PF05128">
    <property type="entry name" value="DUF697"/>
    <property type="match status" value="1"/>
</dbReference>
<keyword evidence="6 8" id="KW-1133">Transmembrane helix</keyword>
<comment type="caution">
    <text evidence="9">The sequence shown here is derived from an EMBL/GenBank/DDBJ whole genome shotgun (WGS) entry which is preliminary data.</text>
</comment>
<keyword evidence="7 8" id="KW-0472">Membrane</keyword>